<accession>A0A0D3EET3</accession>
<dbReference type="AlphaFoldDB" id="A0A0D3EET3"/>
<reference evidence="1" key="2">
    <citation type="submission" date="2015-03" db="UniProtKB">
        <authorList>
            <consortium name="EnsemblPlants"/>
        </authorList>
    </citation>
    <scope>IDENTIFICATION</scope>
</reference>
<protein>
    <submittedName>
        <fullName evidence="1">Uncharacterized protein</fullName>
    </submittedName>
</protein>
<proteinExistence type="predicted"/>
<organism evidence="1 2">
    <name type="scientific">Brassica oleracea var. oleracea</name>
    <dbReference type="NCBI Taxonomy" id="109376"/>
    <lineage>
        <taxon>Eukaryota</taxon>
        <taxon>Viridiplantae</taxon>
        <taxon>Streptophyta</taxon>
        <taxon>Embryophyta</taxon>
        <taxon>Tracheophyta</taxon>
        <taxon>Spermatophyta</taxon>
        <taxon>Magnoliopsida</taxon>
        <taxon>eudicotyledons</taxon>
        <taxon>Gunneridae</taxon>
        <taxon>Pentapetalae</taxon>
        <taxon>rosids</taxon>
        <taxon>malvids</taxon>
        <taxon>Brassicales</taxon>
        <taxon>Brassicaceae</taxon>
        <taxon>Brassiceae</taxon>
        <taxon>Brassica</taxon>
    </lineage>
</organism>
<evidence type="ECO:0000313" key="2">
    <source>
        <dbReference type="Proteomes" id="UP000032141"/>
    </source>
</evidence>
<evidence type="ECO:0000313" key="1">
    <source>
        <dbReference type="EnsemblPlants" id="Bo9g160350.1"/>
    </source>
</evidence>
<reference evidence="1 2" key="1">
    <citation type="journal article" date="2014" name="Genome Biol.">
        <title>Transcriptome and methylome profiling reveals relics of genome dominance in the mesopolyploid Brassica oleracea.</title>
        <authorList>
            <person name="Parkin I.A."/>
            <person name="Koh C."/>
            <person name="Tang H."/>
            <person name="Robinson S.J."/>
            <person name="Kagale S."/>
            <person name="Clarke W.E."/>
            <person name="Town C.D."/>
            <person name="Nixon J."/>
            <person name="Krishnakumar V."/>
            <person name="Bidwell S.L."/>
            <person name="Denoeud F."/>
            <person name="Belcram H."/>
            <person name="Links M.G."/>
            <person name="Just J."/>
            <person name="Clarke C."/>
            <person name="Bender T."/>
            <person name="Huebert T."/>
            <person name="Mason A.S."/>
            <person name="Pires J.C."/>
            <person name="Barker G."/>
            <person name="Moore J."/>
            <person name="Walley P.G."/>
            <person name="Manoli S."/>
            <person name="Batley J."/>
            <person name="Edwards D."/>
            <person name="Nelson M.N."/>
            <person name="Wang X."/>
            <person name="Paterson A.H."/>
            <person name="King G."/>
            <person name="Bancroft I."/>
            <person name="Chalhoub B."/>
            <person name="Sharpe A.G."/>
        </authorList>
    </citation>
    <scope>NUCLEOTIDE SEQUENCE</scope>
    <source>
        <strain evidence="1 2">cv. TO1000</strain>
    </source>
</reference>
<dbReference type="HOGENOM" id="CLU_2907236_0_0_1"/>
<dbReference type="EnsemblPlants" id="Bo9g160350.1">
    <property type="protein sequence ID" value="Bo9g160350.1"/>
    <property type="gene ID" value="Bo9g160350"/>
</dbReference>
<name>A0A0D3EET3_BRAOL</name>
<dbReference type="Proteomes" id="UP000032141">
    <property type="component" value="Chromosome C9"/>
</dbReference>
<keyword evidence="2" id="KW-1185">Reference proteome</keyword>
<sequence>MKQSRQIKTKANKLEEEKVSEISTAGGDLKQDPKFLSFFLPNFLSQTEETSNQICNVNSFFL</sequence>
<dbReference type="Gramene" id="Bo9g160350.1">
    <property type="protein sequence ID" value="Bo9g160350.1"/>
    <property type="gene ID" value="Bo9g160350"/>
</dbReference>